<feature type="region of interest" description="Disordered" evidence="1">
    <location>
        <begin position="1"/>
        <end position="48"/>
    </location>
</feature>
<dbReference type="Proteomes" id="UP000268014">
    <property type="component" value="Unassembled WGS sequence"/>
</dbReference>
<evidence type="ECO:0000313" key="4">
    <source>
        <dbReference type="WBParaSite" id="HPLM_0000944601-mRNA-1"/>
    </source>
</evidence>
<keyword evidence="3" id="KW-1185">Reference proteome</keyword>
<reference evidence="2 3" key="2">
    <citation type="submission" date="2018-11" db="EMBL/GenBank/DDBJ databases">
        <authorList>
            <consortium name="Pathogen Informatics"/>
        </authorList>
    </citation>
    <scope>NUCLEOTIDE SEQUENCE [LARGE SCALE GENOMIC DNA]</scope>
    <source>
        <strain evidence="2 3">MHpl1</strain>
    </source>
</reference>
<reference evidence="4" key="1">
    <citation type="submission" date="2017-02" db="UniProtKB">
        <authorList>
            <consortium name="WormBaseParasite"/>
        </authorList>
    </citation>
    <scope>IDENTIFICATION</scope>
</reference>
<accession>A0A0N4WFF5</accession>
<dbReference type="WBParaSite" id="HPLM_0000944601-mRNA-1">
    <property type="protein sequence ID" value="HPLM_0000944601-mRNA-1"/>
    <property type="gene ID" value="HPLM_0000944601"/>
</dbReference>
<dbReference type="EMBL" id="UZAF01017063">
    <property type="protein sequence ID" value="VDO37495.1"/>
    <property type="molecule type" value="Genomic_DNA"/>
</dbReference>
<evidence type="ECO:0000256" key="1">
    <source>
        <dbReference type="SAM" id="MobiDB-lite"/>
    </source>
</evidence>
<gene>
    <name evidence="2" type="ORF">HPLM_LOCUS9438</name>
</gene>
<evidence type="ECO:0000313" key="3">
    <source>
        <dbReference type="Proteomes" id="UP000268014"/>
    </source>
</evidence>
<name>A0A0N4WFF5_HAEPC</name>
<feature type="compositionally biased region" description="Acidic residues" evidence="1">
    <location>
        <begin position="21"/>
        <end position="34"/>
    </location>
</feature>
<evidence type="ECO:0000313" key="2">
    <source>
        <dbReference type="EMBL" id="VDO37495.1"/>
    </source>
</evidence>
<dbReference type="AlphaFoldDB" id="A0A0N4WFF5"/>
<organism evidence="4">
    <name type="scientific">Haemonchus placei</name>
    <name type="common">Barber's pole worm</name>
    <dbReference type="NCBI Taxonomy" id="6290"/>
    <lineage>
        <taxon>Eukaryota</taxon>
        <taxon>Metazoa</taxon>
        <taxon>Ecdysozoa</taxon>
        <taxon>Nematoda</taxon>
        <taxon>Chromadorea</taxon>
        <taxon>Rhabditida</taxon>
        <taxon>Rhabditina</taxon>
        <taxon>Rhabditomorpha</taxon>
        <taxon>Strongyloidea</taxon>
        <taxon>Trichostrongylidae</taxon>
        <taxon>Haemonchus</taxon>
    </lineage>
</organism>
<sequence>MGCLQNERFSRIRHRHGRRDDDDDDDDDDDENEESKETSGRGLFMASNATPEVQSVSFFKTRRKKRDFHLRNAVYSQKCTEL</sequence>
<proteinExistence type="predicted"/>
<protein>
    <submittedName>
        <fullName evidence="2 4">Uncharacterized protein</fullName>
    </submittedName>
</protein>